<keyword evidence="1" id="KW-1185">Reference proteome</keyword>
<gene>
    <name evidence="2" type="primary">LOC106981671</name>
</gene>
<organism evidence="1 2">
    <name type="scientific">Acinonyx jubatus</name>
    <name type="common">Cheetah</name>
    <dbReference type="NCBI Taxonomy" id="32536"/>
    <lineage>
        <taxon>Eukaryota</taxon>
        <taxon>Metazoa</taxon>
        <taxon>Chordata</taxon>
        <taxon>Craniata</taxon>
        <taxon>Vertebrata</taxon>
        <taxon>Euteleostomi</taxon>
        <taxon>Mammalia</taxon>
        <taxon>Eutheria</taxon>
        <taxon>Laurasiatheria</taxon>
        <taxon>Carnivora</taxon>
        <taxon>Feliformia</taxon>
        <taxon>Felidae</taxon>
        <taxon>Felinae</taxon>
        <taxon>Acinonyx</taxon>
    </lineage>
</organism>
<sequence>MTLFQHQRMWPFSGVCWDQVASTVSTKCPSSSGTAFSRVVQEPPGPHSVPGGSPFPPEHRQFKNYIYISGCPLYVKQWRNKETDINIVLFKEWNLAICNDMDGDLVKCLSSRHGSKLFLSLPWHFLIILKLVLNLHQKFVDSQTVMCMYINYIFAQEKWIQSVQPMAKLIPIHAFSAVNYSKVVEHLILVIMVDADSA</sequence>
<reference evidence="2" key="1">
    <citation type="submission" date="2025-08" db="UniProtKB">
        <authorList>
            <consortium name="RefSeq"/>
        </authorList>
    </citation>
    <scope>IDENTIFICATION</scope>
    <source>
        <tissue evidence="2">Blood</tissue>
    </source>
</reference>
<accession>A0ABM3NB16</accession>
<evidence type="ECO:0000313" key="2">
    <source>
        <dbReference type="RefSeq" id="XP_053056614.1"/>
    </source>
</evidence>
<protein>
    <submittedName>
        <fullName evidence="2">Uncharacterized protein LOC106981671 isoform X1</fullName>
    </submittedName>
</protein>
<proteinExistence type="predicted"/>
<evidence type="ECO:0000313" key="1">
    <source>
        <dbReference type="Proteomes" id="UP001652583"/>
    </source>
</evidence>
<dbReference type="Proteomes" id="UP001652583">
    <property type="component" value="Chromosome A1"/>
</dbReference>
<name>A0ABM3NB16_ACIJB</name>
<dbReference type="RefSeq" id="XP_053056614.1">
    <property type="nucleotide sequence ID" value="XM_053200639.1"/>
</dbReference>
<dbReference type="GeneID" id="106981671"/>